<dbReference type="InterPro" id="IPR024167">
    <property type="entry name" value="Cytochrome_c4-like"/>
</dbReference>
<keyword evidence="4 8" id="KW-0479">Metal-binding</keyword>
<dbReference type="Gene3D" id="1.10.760.10">
    <property type="entry name" value="Cytochrome c-like domain"/>
    <property type="match status" value="2"/>
</dbReference>
<evidence type="ECO:0000256" key="1">
    <source>
        <dbReference type="ARBA" id="ARBA00004418"/>
    </source>
</evidence>
<evidence type="ECO:0000256" key="8">
    <source>
        <dbReference type="PROSITE-ProRule" id="PRU00433"/>
    </source>
</evidence>
<dbReference type="RefSeq" id="WP_290260421.1">
    <property type="nucleotide sequence ID" value="NZ_JAUFQG010000004.1"/>
</dbReference>
<accession>A0ABV8V4Y3</accession>
<evidence type="ECO:0000256" key="3">
    <source>
        <dbReference type="ARBA" id="ARBA00022617"/>
    </source>
</evidence>
<dbReference type="InterPro" id="IPR009056">
    <property type="entry name" value="Cyt_c-like_dom"/>
</dbReference>
<organism evidence="11 12">
    <name type="scientific">Simiduia curdlanivorans</name>
    <dbReference type="NCBI Taxonomy" id="1492769"/>
    <lineage>
        <taxon>Bacteria</taxon>
        <taxon>Pseudomonadati</taxon>
        <taxon>Pseudomonadota</taxon>
        <taxon>Gammaproteobacteria</taxon>
        <taxon>Cellvibrionales</taxon>
        <taxon>Cellvibrionaceae</taxon>
        <taxon>Simiduia</taxon>
    </lineage>
</organism>
<dbReference type="InterPro" id="IPR050597">
    <property type="entry name" value="Cytochrome_c_Oxidase_Subunit"/>
</dbReference>
<keyword evidence="3 8" id="KW-0349">Heme</keyword>
<feature type="domain" description="Cytochrome c" evidence="10">
    <location>
        <begin position="24"/>
        <end position="102"/>
    </location>
</feature>
<comment type="subcellular location">
    <subcellularLocation>
        <location evidence="1">Periplasm</location>
    </subcellularLocation>
</comment>
<evidence type="ECO:0000256" key="6">
    <source>
        <dbReference type="ARBA" id="ARBA00022982"/>
    </source>
</evidence>
<dbReference type="PROSITE" id="PS51007">
    <property type="entry name" value="CYTC"/>
    <property type="match status" value="2"/>
</dbReference>
<proteinExistence type="predicted"/>
<sequence>MNKLIKQIVATLGLVALSQFAMAGDVKNGESLSATCGACHGADGNSLAPNFPKLAGLGEKYLLKQLRDIQSGARNIPEMTGLLTALSDSDLADLAAYYDSNSTQLSGSKKDTEVQLGTGVKVNSLALGEKTYRGGNLETNVPSCMGCHSPGGTGNDPASYPRLGGQHAAYIEKQLKDFRAGNRTNDGDNQIMRQVAAQLSDAEISALANYIAGLHI</sequence>
<keyword evidence="6" id="KW-0249">Electron transport</keyword>
<keyword evidence="9" id="KW-0732">Signal</keyword>
<feature type="domain" description="Cytochrome c" evidence="10">
    <location>
        <begin position="123"/>
        <end position="215"/>
    </location>
</feature>
<feature type="chain" id="PRO_5047539431" evidence="9">
    <location>
        <begin position="24"/>
        <end position="216"/>
    </location>
</feature>
<evidence type="ECO:0000259" key="10">
    <source>
        <dbReference type="PROSITE" id="PS51007"/>
    </source>
</evidence>
<evidence type="ECO:0000256" key="5">
    <source>
        <dbReference type="ARBA" id="ARBA00022764"/>
    </source>
</evidence>
<dbReference type="Pfam" id="PF00034">
    <property type="entry name" value="Cytochrom_C"/>
    <property type="match status" value="2"/>
</dbReference>
<feature type="signal peptide" evidence="9">
    <location>
        <begin position="1"/>
        <end position="23"/>
    </location>
</feature>
<comment type="caution">
    <text evidence="11">The sequence shown here is derived from an EMBL/GenBank/DDBJ whole genome shotgun (WGS) entry which is preliminary data.</text>
</comment>
<dbReference type="PIRSF" id="PIRSF000005">
    <property type="entry name" value="Cytochrome_c4"/>
    <property type="match status" value="1"/>
</dbReference>
<dbReference type="PANTHER" id="PTHR33751:SF9">
    <property type="entry name" value="CYTOCHROME C4"/>
    <property type="match status" value="1"/>
</dbReference>
<reference evidence="12" key="1">
    <citation type="journal article" date="2019" name="Int. J. Syst. Evol. Microbiol.">
        <title>The Global Catalogue of Microorganisms (GCM) 10K type strain sequencing project: providing services to taxonomists for standard genome sequencing and annotation.</title>
        <authorList>
            <consortium name="The Broad Institute Genomics Platform"/>
            <consortium name="The Broad Institute Genome Sequencing Center for Infectious Disease"/>
            <person name="Wu L."/>
            <person name="Ma J."/>
        </authorList>
    </citation>
    <scope>NUCLEOTIDE SEQUENCE [LARGE SCALE GENOMIC DNA]</scope>
    <source>
        <strain evidence="12">CECT 8570</strain>
    </source>
</reference>
<dbReference type="InterPro" id="IPR036909">
    <property type="entry name" value="Cyt_c-like_dom_sf"/>
</dbReference>
<keyword evidence="5" id="KW-0574">Periplasm</keyword>
<dbReference type="PANTHER" id="PTHR33751">
    <property type="entry name" value="CBB3-TYPE CYTOCHROME C OXIDASE SUBUNIT FIXP"/>
    <property type="match status" value="1"/>
</dbReference>
<name>A0ABV8V4Y3_9GAMM</name>
<evidence type="ECO:0000313" key="12">
    <source>
        <dbReference type="Proteomes" id="UP001595840"/>
    </source>
</evidence>
<evidence type="ECO:0000256" key="9">
    <source>
        <dbReference type="SAM" id="SignalP"/>
    </source>
</evidence>
<evidence type="ECO:0000313" key="11">
    <source>
        <dbReference type="EMBL" id="MFC4362534.1"/>
    </source>
</evidence>
<dbReference type="SUPFAM" id="SSF46626">
    <property type="entry name" value="Cytochrome c"/>
    <property type="match status" value="2"/>
</dbReference>
<keyword evidence="2" id="KW-0813">Transport</keyword>
<dbReference type="Proteomes" id="UP001595840">
    <property type="component" value="Unassembled WGS sequence"/>
</dbReference>
<evidence type="ECO:0000256" key="2">
    <source>
        <dbReference type="ARBA" id="ARBA00022448"/>
    </source>
</evidence>
<dbReference type="EMBL" id="JBHSCX010000006">
    <property type="protein sequence ID" value="MFC4362534.1"/>
    <property type="molecule type" value="Genomic_DNA"/>
</dbReference>
<gene>
    <name evidence="11" type="ORF">ACFOX3_09475</name>
</gene>
<protein>
    <submittedName>
        <fullName evidence="11">C-type cytochrome</fullName>
    </submittedName>
</protein>
<evidence type="ECO:0000256" key="4">
    <source>
        <dbReference type="ARBA" id="ARBA00022723"/>
    </source>
</evidence>
<evidence type="ECO:0000256" key="7">
    <source>
        <dbReference type="ARBA" id="ARBA00023004"/>
    </source>
</evidence>
<keyword evidence="12" id="KW-1185">Reference proteome</keyword>
<keyword evidence="7 8" id="KW-0408">Iron</keyword>